<feature type="transmembrane region" description="Helical" evidence="11">
    <location>
        <begin position="132"/>
        <end position="154"/>
    </location>
</feature>
<evidence type="ECO:0000256" key="5">
    <source>
        <dbReference type="ARBA" id="ARBA00022741"/>
    </source>
</evidence>
<dbReference type="Pfam" id="PF13493">
    <property type="entry name" value="DUF4118"/>
    <property type="match status" value="1"/>
</dbReference>
<accession>T1B0F1</accession>
<dbReference type="InterPro" id="IPR014729">
    <property type="entry name" value="Rossmann-like_a/b/a_fold"/>
</dbReference>
<dbReference type="InterPro" id="IPR025201">
    <property type="entry name" value="KdpD_TM"/>
</dbReference>
<dbReference type="GO" id="GO:0000155">
    <property type="term" value="F:phosphorelay sensor kinase activity"/>
    <property type="evidence" value="ECO:0007669"/>
    <property type="project" value="TreeGrafter"/>
</dbReference>
<sequence length="195" mass="21491">LVRRARRLSNSLHGEWLAVYVETPQLQHLPQAARDRVLRTLKLAESLGAQTDNLSGEHVAEELLNFARQRNVSKIIVGKPMRTRLRDRLRPNLVDALIRGSGDIDVLVVTSEPGAAVAAMPRLPRRNSRRPAYLKGLVAVLLATVLCAALFRVLGPTNLVMIYLLAVVWVAARYGRGPSVLAAVTSVALFDFLFV</sequence>
<keyword evidence="8 11" id="KW-1133">Transmembrane helix</keyword>
<keyword evidence="5" id="KW-0547">Nucleotide-binding</keyword>
<dbReference type="InterPro" id="IPR038318">
    <property type="entry name" value="KdpD_sf"/>
</dbReference>
<evidence type="ECO:0000259" key="12">
    <source>
        <dbReference type="Pfam" id="PF13493"/>
    </source>
</evidence>
<keyword evidence="4 11" id="KW-0812">Transmembrane</keyword>
<dbReference type="PANTHER" id="PTHR45569">
    <property type="entry name" value="SENSOR PROTEIN KDPD"/>
    <property type="match status" value="1"/>
</dbReference>
<feature type="non-terminal residue" evidence="13">
    <location>
        <position position="195"/>
    </location>
</feature>
<evidence type="ECO:0000256" key="9">
    <source>
        <dbReference type="ARBA" id="ARBA00023012"/>
    </source>
</evidence>
<feature type="non-terminal residue" evidence="13">
    <location>
        <position position="1"/>
    </location>
</feature>
<dbReference type="SUPFAM" id="SSF52402">
    <property type="entry name" value="Adenine nucleotide alpha hydrolases-like"/>
    <property type="match status" value="1"/>
</dbReference>
<dbReference type="GO" id="GO:0005524">
    <property type="term" value="F:ATP binding"/>
    <property type="evidence" value="ECO:0007669"/>
    <property type="project" value="UniProtKB-KW"/>
</dbReference>
<dbReference type="InterPro" id="IPR052023">
    <property type="entry name" value="Histidine_kinase_KdpD"/>
</dbReference>
<evidence type="ECO:0000256" key="10">
    <source>
        <dbReference type="ARBA" id="ARBA00023136"/>
    </source>
</evidence>
<evidence type="ECO:0000256" key="6">
    <source>
        <dbReference type="ARBA" id="ARBA00022777"/>
    </source>
</evidence>
<evidence type="ECO:0000256" key="8">
    <source>
        <dbReference type="ARBA" id="ARBA00022989"/>
    </source>
</evidence>
<name>T1B0F1_9ZZZZ</name>
<organism evidence="13">
    <name type="scientific">mine drainage metagenome</name>
    <dbReference type="NCBI Taxonomy" id="410659"/>
    <lineage>
        <taxon>unclassified sequences</taxon>
        <taxon>metagenomes</taxon>
        <taxon>ecological metagenomes</taxon>
    </lineage>
</organism>
<keyword evidence="10 11" id="KW-0472">Membrane</keyword>
<evidence type="ECO:0000256" key="11">
    <source>
        <dbReference type="SAM" id="Phobius"/>
    </source>
</evidence>
<evidence type="ECO:0000256" key="2">
    <source>
        <dbReference type="ARBA" id="ARBA00022553"/>
    </source>
</evidence>
<dbReference type="GO" id="GO:0005886">
    <property type="term" value="C:plasma membrane"/>
    <property type="evidence" value="ECO:0007669"/>
    <property type="project" value="TreeGrafter"/>
</dbReference>
<keyword evidence="9" id="KW-0902">Two-component regulatory system</keyword>
<evidence type="ECO:0000256" key="3">
    <source>
        <dbReference type="ARBA" id="ARBA00022679"/>
    </source>
</evidence>
<keyword evidence="7" id="KW-0067">ATP-binding</keyword>
<keyword evidence="3" id="KW-0808">Transferase</keyword>
<evidence type="ECO:0000256" key="7">
    <source>
        <dbReference type="ARBA" id="ARBA00022840"/>
    </source>
</evidence>
<protein>
    <submittedName>
        <fullName evidence="13">Sensor histidine kinase KdpD</fullName>
    </submittedName>
</protein>
<evidence type="ECO:0000256" key="4">
    <source>
        <dbReference type="ARBA" id="ARBA00022692"/>
    </source>
</evidence>
<dbReference type="Gene3D" id="3.40.50.620">
    <property type="entry name" value="HUPs"/>
    <property type="match status" value="1"/>
</dbReference>
<feature type="domain" description="Sensor protein KdpD transmembrane" evidence="12">
    <location>
        <begin position="133"/>
        <end position="195"/>
    </location>
</feature>
<dbReference type="PANTHER" id="PTHR45569:SF1">
    <property type="entry name" value="SENSOR PROTEIN KDPD"/>
    <property type="match status" value="1"/>
</dbReference>
<keyword evidence="2" id="KW-0597">Phosphoprotein</keyword>
<comment type="caution">
    <text evidence="13">The sequence shown here is derived from an EMBL/GenBank/DDBJ whole genome shotgun (WGS) entry which is preliminary data.</text>
</comment>
<reference evidence="13" key="1">
    <citation type="submission" date="2013-08" db="EMBL/GenBank/DDBJ databases">
        <authorList>
            <person name="Mendez C."/>
            <person name="Richter M."/>
            <person name="Ferrer M."/>
            <person name="Sanchez J."/>
        </authorList>
    </citation>
    <scope>NUCLEOTIDE SEQUENCE</scope>
</reference>
<comment type="subcellular location">
    <subcellularLocation>
        <location evidence="1">Membrane</location>
        <topology evidence="1">Multi-pass membrane protein</topology>
    </subcellularLocation>
</comment>
<evidence type="ECO:0000256" key="1">
    <source>
        <dbReference type="ARBA" id="ARBA00004141"/>
    </source>
</evidence>
<reference evidence="13" key="2">
    <citation type="journal article" date="2014" name="ISME J.">
        <title>Microbial stratification in low pH oxic and suboxic macroscopic growths along an acid mine drainage.</title>
        <authorList>
            <person name="Mendez-Garcia C."/>
            <person name="Mesa V."/>
            <person name="Sprenger R.R."/>
            <person name="Richter M."/>
            <person name="Diez M.S."/>
            <person name="Solano J."/>
            <person name="Bargiela R."/>
            <person name="Golyshina O.V."/>
            <person name="Manteca A."/>
            <person name="Ramos J.L."/>
            <person name="Gallego J.R."/>
            <person name="Llorente I."/>
            <person name="Martins Dos Santos V.A."/>
            <person name="Jensen O.N."/>
            <person name="Pelaez A.I."/>
            <person name="Sanchez J."/>
            <person name="Ferrer M."/>
        </authorList>
    </citation>
    <scope>NUCLEOTIDE SEQUENCE</scope>
</reference>
<proteinExistence type="predicted"/>
<evidence type="ECO:0000313" key="13">
    <source>
        <dbReference type="EMBL" id="EQD63287.1"/>
    </source>
</evidence>
<gene>
    <name evidence="13" type="ORF">B1A_09208</name>
</gene>
<dbReference type="EMBL" id="AUZX01006553">
    <property type="protein sequence ID" value="EQD63287.1"/>
    <property type="molecule type" value="Genomic_DNA"/>
</dbReference>
<dbReference type="Gene3D" id="1.20.120.620">
    <property type="entry name" value="Backbone structure of the membrane domain of e. Coli histidine kinase receptor kdpd"/>
    <property type="match status" value="1"/>
</dbReference>
<keyword evidence="6 13" id="KW-0418">Kinase</keyword>
<dbReference type="AlphaFoldDB" id="T1B0F1"/>